<dbReference type="GO" id="GO:0004722">
    <property type="term" value="F:protein serine/threonine phosphatase activity"/>
    <property type="evidence" value="ECO:0007669"/>
    <property type="project" value="TreeGrafter"/>
</dbReference>
<feature type="region of interest" description="Disordered" evidence="1">
    <location>
        <begin position="912"/>
        <end position="961"/>
    </location>
</feature>
<name>W7AC80_9APIC</name>
<dbReference type="GeneID" id="20038288"/>
<dbReference type="PANTHER" id="PTHR12320">
    <property type="entry name" value="PROTEIN PHOSPHATASE 2C"/>
    <property type="match status" value="1"/>
</dbReference>
<evidence type="ECO:0000313" key="3">
    <source>
        <dbReference type="Proteomes" id="UP000030640"/>
    </source>
</evidence>
<dbReference type="SUPFAM" id="SSF81606">
    <property type="entry name" value="PP2C-like"/>
    <property type="match status" value="2"/>
</dbReference>
<evidence type="ECO:0000313" key="2">
    <source>
        <dbReference type="EMBL" id="EUD66689.1"/>
    </source>
</evidence>
<feature type="compositionally biased region" description="Basic residues" evidence="1">
    <location>
        <begin position="915"/>
        <end position="925"/>
    </location>
</feature>
<evidence type="ECO:0000256" key="1">
    <source>
        <dbReference type="SAM" id="MobiDB-lite"/>
    </source>
</evidence>
<dbReference type="Proteomes" id="UP000030640">
    <property type="component" value="Unassembled WGS sequence"/>
</dbReference>
<dbReference type="InterPro" id="IPR036457">
    <property type="entry name" value="PPM-type-like_dom_sf"/>
</dbReference>
<feature type="region of interest" description="Disordered" evidence="1">
    <location>
        <begin position="777"/>
        <end position="815"/>
    </location>
</feature>
<sequence>MQKLLSKCLSGSNSDNAAIGEEGLLQTCQIVMGLDNNLDEVNCMNIEQLDNDFLCRFEHYAKKNSTEAIRMSGLNGSARAHISNLNEYCENRFNEMFNIEYIDYSLSFYEVIFLNFFSSFGEKQGRKKKEKISWEDNIYVMNRFYQKMKTQKYVLLHKANSIPHKKKKKKNVNYQNGDAFLCSDNMIAIADGVSSIKNTGINVGNFSNELLKKCLNLYLHRCVNSALFEEQNRVVFNHYKIKHKEEEVLKPIVCRSACSSNFLGASTLLLSSVEREKLHICSIGDCQMLILRFRKNFLTDKRIRAVQSNIRANQLLGNSLKRESALADILQDNTYTDMCSGPSDEETNGDSLDATEQGFKSKRYNSPKRPALSTPHLSSSKEGALHHTAEGSKFKLKGLYLQREELYKKDLFREANGDKVSPQDCESVTLYLEEELIADMCEQLEEYLANKNYKIGNLTFVVKEEEDCPHGVTSFDTITGSQSNTKTESLLGQKYFHTIESDWYENENQPLSTMSTMDESGYRNLLRFFDLDRTDISGIDRGEDYRKCVEGRPTQGNYHQEMGSGMDRSWSEENSQKCVQVNHFNNYRFRCFDADKSHFDIIYKSKVQQHYFNCPFQITFMPATLGGHLRRKASNGGARAVGTEGAHANKLGECNRVKMSTYNDIISKCIRYCEYATVDVKNNDIIVSGSDGLFDNLYDDDIMEILFNNFYTVKCNEFIQLKEIYNFYDECISVLRKVKHTISEDWHKGKNPTRTFSGAINQSSDVDVNTDHGEELKWKGEPNAVGGESPGTLRSGENHDALLSRGEGNNKRKNAMNGRMNKSEVIPDEKQRAENGEMNGRGGNADLLLGNINSFDYTRARRNKTDASEDNWDERMKKEKERSFFFSRKYKSNISTAMLRLKFPSKIKSMFSMKAKGRRSAKGKTKSQMCQSERGEDFPKANKNRNEEQHHETGPKRNLHEAEVDAYNPFVQNKQIDYAEDNRSYSEHSGGSLNRRDLKIGAYLKKGDHLGTPSAGDAYSDDLTLDNEGNFRGVYNSNAQRKTHGLKGVGNFVNRKGKDCGFTKGPADWSGNAFGNVLQRAERQRTTEIIANDGVIPLRREKTNGTDKWITEQTTLPGNSEHDSYGASGIKNGGEKKRKKIIVQRKIKCGTFAYEPTDFVLFDESNNIYLNTRKACDEIVQLSNILANQEVNKTLIRKRRKEYEAHRGNMNDKGKESVPDNAHMCDVLGKIKNDKHPSRKAPPSIYKKETNLFDKVNYDDIQSNKSSDKIILTPISEFIFDKYRKYFNMGKPDDITVVLSVVKENKYT</sequence>
<dbReference type="Gene3D" id="3.60.40.10">
    <property type="entry name" value="PPM-type phosphatase domain"/>
    <property type="match status" value="1"/>
</dbReference>
<evidence type="ECO:0008006" key="4">
    <source>
        <dbReference type="Google" id="ProtNLM"/>
    </source>
</evidence>
<protein>
    <recommendedName>
        <fullName evidence="4">PPM-type phosphatase domain-containing protein</fullName>
    </recommendedName>
</protein>
<dbReference type="OrthoDB" id="10266364at2759"/>
<keyword evidence="3" id="KW-1185">Reference proteome</keyword>
<dbReference type="VEuPathDB" id="PlasmoDB:C922_03014"/>
<dbReference type="PANTHER" id="PTHR12320:SF1">
    <property type="entry name" value="PROTEIN PHOSPHATASE PTC7 HOMOLOG"/>
    <property type="match status" value="1"/>
</dbReference>
<feature type="compositionally biased region" description="Basic and acidic residues" evidence="1">
    <location>
        <begin position="933"/>
        <end position="961"/>
    </location>
</feature>
<dbReference type="EMBL" id="KI965470">
    <property type="protein sequence ID" value="EUD66689.1"/>
    <property type="molecule type" value="Genomic_DNA"/>
</dbReference>
<feature type="region of interest" description="Disordered" evidence="1">
    <location>
        <begin position="359"/>
        <end position="386"/>
    </location>
</feature>
<organism evidence="2 3">
    <name type="scientific">Plasmodium inui San Antonio 1</name>
    <dbReference type="NCBI Taxonomy" id="1237626"/>
    <lineage>
        <taxon>Eukaryota</taxon>
        <taxon>Sar</taxon>
        <taxon>Alveolata</taxon>
        <taxon>Apicomplexa</taxon>
        <taxon>Aconoidasida</taxon>
        <taxon>Haemosporida</taxon>
        <taxon>Plasmodiidae</taxon>
        <taxon>Plasmodium</taxon>
        <taxon>Plasmodium (Plasmodium)</taxon>
    </lineage>
</organism>
<accession>W7AC80</accession>
<dbReference type="RefSeq" id="XP_008816830.1">
    <property type="nucleotide sequence ID" value="XM_008818608.1"/>
</dbReference>
<proteinExistence type="predicted"/>
<feature type="region of interest" description="Disordered" evidence="1">
    <location>
        <begin position="1112"/>
        <end position="1131"/>
    </location>
</feature>
<feature type="region of interest" description="Disordered" evidence="1">
    <location>
        <begin position="550"/>
        <end position="569"/>
    </location>
</feature>
<reference evidence="2 3" key="1">
    <citation type="submission" date="2013-02" db="EMBL/GenBank/DDBJ databases">
        <title>The Genome Sequence of Plasmodium inui San Antonio 1.</title>
        <authorList>
            <consortium name="The Broad Institute Genome Sequencing Platform"/>
            <consortium name="The Broad Institute Genome Sequencing Center for Infectious Disease"/>
            <person name="Neafsey D."/>
            <person name="Cheeseman I."/>
            <person name="Volkman S."/>
            <person name="Adams J."/>
            <person name="Walker B."/>
            <person name="Young S.K."/>
            <person name="Zeng Q."/>
            <person name="Gargeya S."/>
            <person name="Fitzgerald M."/>
            <person name="Haas B."/>
            <person name="Abouelleil A."/>
            <person name="Alvarado L."/>
            <person name="Arachchi H.M."/>
            <person name="Berlin A.M."/>
            <person name="Chapman S.B."/>
            <person name="Dewar J."/>
            <person name="Goldberg J."/>
            <person name="Griggs A."/>
            <person name="Gujja S."/>
            <person name="Hansen M."/>
            <person name="Howarth C."/>
            <person name="Imamovic A."/>
            <person name="Larimer J."/>
            <person name="McCowan C."/>
            <person name="Murphy C."/>
            <person name="Neiman D."/>
            <person name="Pearson M."/>
            <person name="Priest M."/>
            <person name="Roberts A."/>
            <person name="Saif S."/>
            <person name="Shea T."/>
            <person name="Sisk P."/>
            <person name="Sykes S."/>
            <person name="Wortman J."/>
            <person name="Nusbaum C."/>
            <person name="Birren B."/>
        </authorList>
    </citation>
    <scope>NUCLEOTIDE SEQUENCE [LARGE SCALE GENOMIC DNA]</scope>
    <source>
        <strain evidence="2 3">San Antonio 1</strain>
    </source>
</reference>
<dbReference type="InterPro" id="IPR039123">
    <property type="entry name" value="PPTC7"/>
</dbReference>
<gene>
    <name evidence="2" type="ORF">C922_03014</name>
</gene>